<gene>
    <name evidence="11" type="ORF">C474_19199</name>
</gene>
<feature type="transmembrane region" description="Helical" evidence="9">
    <location>
        <begin position="255"/>
        <end position="273"/>
    </location>
</feature>
<dbReference type="eggNOG" id="arCOG00625">
    <property type="taxonomic scope" value="Archaea"/>
</dbReference>
<dbReference type="SUPFAM" id="SSF54631">
    <property type="entry name" value="CBS-domain pair"/>
    <property type="match status" value="1"/>
</dbReference>
<evidence type="ECO:0000256" key="5">
    <source>
        <dbReference type="ARBA" id="ARBA00022842"/>
    </source>
</evidence>
<dbReference type="InterPro" id="IPR006668">
    <property type="entry name" value="Mg_transptr_MgtE_intracell_dom"/>
</dbReference>
<evidence type="ECO:0000256" key="9">
    <source>
        <dbReference type="SAM" id="Phobius"/>
    </source>
</evidence>
<evidence type="ECO:0000256" key="2">
    <source>
        <dbReference type="ARBA" id="ARBA00009749"/>
    </source>
</evidence>
<comment type="caution">
    <text evidence="11">The sequence shown here is derived from an EMBL/GenBank/DDBJ whole genome shotgun (WGS) entry which is preliminary data.</text>
</comment>
<reference evidence="11 12" key="1">
    <citation type="journal article" date="2014" name="PLoS Genet.">
        <title>Phylogenetically driven sequencing of extremely halophilic archaea reveals strategies for static and dynamic osmo-response.</title>
        <authorList>
            <person name="Becker E.A."/>
            <person name="Seitzer P.M."/>
            <person name="Tritt A."/>
            <person name="Larsen D."/>
            <person name="Krusor M."/>
            <person name="Yao A.I."/>
            <person name="Wu D."/>
            <person name="Madern D."/>
            <person name="Eisen J.A."/>
            <person name="Darling A.E."/>
            <person name="Facciotti M.T."/>
        </authorList>
    </citation>
    <scope>NUCLEOTIDE SEQUENCE [LARGE SCALE GENOMIC DNA]</scope>
    <source>
        <strain evidence="11 12">JCM 14848</strain>
    </source>
</reference>
<evidence type="ECO:0000256" key="8">
    <source>
        <dbReference type="PROSITE-ProRule" id="PRU00703"/>
    </source>
</evidence>
<keyword evidence="12" id="KW-1185">Reference proteome</keyword>
<keyword evidence="3" id="KW-0813">Transport</keyword>
<dbReference type="Gene3D" id="1.25.60.10">
    <property type="entry name" value="MgtE N-terminal domain-like"/>
    <property type="match status" value="1"/>
</dbReference>
<dbReference type="InParanoid" id="M0CVW2"/>
<evidence type="ECO:0000256" key="4">
    <source>
        <dbReference type="ARBA" id="ARBA00022692"/>
    </source>
</evidence>
<feature type="transmembrane region" description="Helical" evidence="9">
    <location>
        <begin position="392"/>
        <end position="411"/>
    </location>
</feature>
<keyword evidence="7 9" id="KW-0472">Membrane</keyword>
<evidence type="ECO:0000256" key="7">
    <source>
        <dbReference type="ARBA" id="ARBA00023136"/>
    </source>
</evidence>
<dbReference type="InterPro" id="IPR038076">
    <property type="entry name" value="MgtE_N_sf"/>
</dbReference>
<comment type="similarity">
    <text evidence="2">Belongs to the SLC41A transporter family.</text>
</comment>
<dbReference type="Pfam" id="PF03448">
    <property type="entry name" value="MgtE_N"/>
    <property type="match status" value="1"/>
</dbReference>
<dbReference type="PANTHER" id="PTHR41394">
    <property type="entry name" value="MAGNESIUM TRANSPORTER MGTE"/>
    <property type="match status" value="1"/>
</dbReference>
<name>M0CVW2_HALPD</name>
<dbReference type="OrthoDB" id="167700at2157"/>
<dbReference type="PROSITE" id="PS51371">
    <property type="entry name" value="CBS"/>
    <property type="match status" value="1"/>
</dbReference>
<dbReference type="RefSeq" id="WP_008389647.1">
    <property type="nucleotide sequence ID" value="NZ_AOIV01000043.1"/>
</dbReference>
<feature type="transmembrane region" description="Helical" evidence="9">
    <location>
        <begin position="327"/>
        <end position="348"/>
    </location>
</feature>
<keyword evidence="5" id="KW-0460">Magnesium</keyword>
<dbReference type="Pfam" id="PF01769">
    <property type="entry name" value="MgtE"/>
    <property type="match status" value="1"/>
</dbReference>
<dbReference type="Gene3D" id="3.10.580.10">
    <property type="entry name" value="CBS-domain"/>
    <property type="match status" value="1"/>
</dbReference>
<dbReference type="GO" id="GO:0008324">
    <property type="term" value="F:monoatomic cation transmembrane transporter activity"/>
    <property type="evidence" value="ECO:0007669"/>
    <property type="project" value="InterPro"/>
</dbReference>
<evidence type="ECO:0000313" key="12">
    <source>
        <dbReference type="Proteomes" id="UP000011513"/>
    </source>
</evidence>
<dbReference type="Gene3D" id="1.10.357.20">
    <property type="entry name" value="SLC41 divalent cation transporters, integral membrane domain"/>
    <property type="match status" value="1"/>
</dbReference>
<dbReference type="InterPro" id="IPR036739">
    <property type="entry name" value="SLC41_membr_dom_sf"/>
</dbReference>
<dbReference type="InterPro" id="IPR006667">
    <property type="entry name" value="SLC41_membr_dom"/>
</dbReference>
<dbReference type="PATRIC" id="fig|1227487.5.peg.3815"/>
<dbReference type="SUPFAM" id="SSF158791">
    <property type="entry name" value="MgtE N-terminal domain-like"/>
    <property type="match status" value="1"/>
</dbReference>
<comment type="subcellular location">
    <subcellularLocation>
        <location evidence="1">Membrane</location>
        <topology evidence="1">Multi-pass membrane protein</topology>
    </subcellularLocation>
</comment>
<proteinExistence type="inferred from homology"/>
<dbReference type="SMART" id="SM00924">
    <property type="entry name" value="MgtE_N"/>
    <property type="match status" value="1"/>
</dbReference>
<feature type="transmembrane region" description="Helical" evidence="9">
    <location>
        <begin position="354"/>
        <end position="380"/>
    </location>
</feature>
<organism evidence="11 12">
    <name type="scientific">Halogeometricum pallidum JCM 14848</name>
    <dbReference type="NCBI Taxonomy" id="1227487"/>
    <lineage>
        <taxon>Archaea</taxon>
        <taxon>Methanobacteriati</taxon>
        <taxon>Methanobacteriota</taxon>
        <taxon>Stenosarchaea group</taxon>
        <taxon>Halobacteria</taxon>
        <taxon>Halobacteriales</taxon>
        <taxon>Haloferacaceae</taxon>
        <taxon>Halogeometricum</taxon>
    </lineage>
</organism>
<dbReference type="Pfam" id="PF00571">
    <property type="entry name" value="CBS"/>
    <property type="match status" value="1"/>
</dbReference>
<dbReference type="EMBL" id="AOIV01000043">
    <property type="protein sequence ID" value="ELZ26557.1"/>
    <property type="molecule type" value="Genomic_DNA"/>
</dbReference>
<evidence type="ECO:0000256" key="1">
    <source>
        <dbReference type="ARBA" id="ARBA00004141"/>
    </source>
</evidence>
<sequence>MTEDTADVQQAIAASSTPAAEFAQLSRRRQVEVFFSLPQTVQQSLLADMDVGQVRRFVRRLDPDEGADVLGLADEETRTEVLRRLDQDRSDALSYLLEFDPETAAGLMHIDYVTVDVERSLADAARRVERFEARNDVVPIIFVVDDEEFVGELPGRALAMADDGSERLRDHVEKTPVVTYDTPDTEVVEVFRRAPERSVAVLDDDGTILGVIYAGDLLRVVEEEASETLYEFTGVQEEESILDGPLKKVRYRYKWLIINLGTAFLAAAAVGVFEETIAAFTLLAVYMPVVAGMGGNAGTQSMAVTVRGIALGQISLSSGSRAVGNEVVAGAANGFITGVLVAVIATVFNQSPLLGLVLGVSMVLNLVIAGFFGTAIPLVLDRIGKDPATSATIFITTATDVLGFFIFLGLARSVL</sequence>
<dbReference type="Proteomes" id="UP000011513">
    <property type="component" value="Unassembled WGS sequence"/>
</dbReference>
<evidence type="ECO:0000313" key="11">
    <source>
        <dbReference type="EMBL" id="ELZ26557.1"/>
    </source>
</evidence>
<protein>
    <submittedName>
        <fullName evidence="11">MgtE integral membrane protein</fullName>
    </submittedName>
</protein>
<dbReference type="InterPro" id="IPR046342">
    <property type="entry name" value="CBS_dom_sf"/>
</dbReference>
<dbReference type="PANTHER" id="PTHR41394:SF5">
    <property type="entry name" value="SLC41A_MGTE INTEGRAL MEMBRANE DOMAIN-CONTAINING PROTEIN"/>
    <property type="match status" value="1"/>
</dbReference>
<dbReference type="SUPFAM" id="SSF161093">
    <property type="entry name" value="MgtE membrane domain-like"/>
    <property type="match status" value="1"/>
</dbReference>
<dbReference type="GO" id="GO:0016020">
    <property type="term" value="C:membrane"/>
    <property type="evidence" value="ECO:0007669"/>
    <property type="project" value="UniProtKB-SubCell"/>
</dbReference>
<evidence type="ECO:0000256" key="6">
    <source>
        <dbReference type="ARBA" id="ARBA00022989"/>
    </source>
</evidence>
<feature type="domain" description="CBS" evidence="10">
    <location>
        <begin position="171"/>
        <end position="227"/>
    </location>
</feature>
<keyword evidence="6 9" id="KW-1133">Transmembrane helix</keyword>
<dbReference type="InterPro" id="IPR000644">
    <property type="entry name" value="CBS_dom"/>
</dbReference>
<evidence type="ECO:0000259" key="10">
    <source>
        <dbReference type="PROSITE" id="PS51371"/>
    </source>
</evidence>
<keyword evidence="4 9" id="KW-0812">Transmembrane</keyword>
<accession>M0CVW2</accession>
<dbReference type="AlphaFoldDB" id="M0CVW2"/>
<evidence type="ECO:0000256" key="3">
    <source>
        <dbReference type="ARBA" id="ARBA00022448"/>
    </source>
</evidence>
<keyword evidence="8" id="KW-0129">CBS domain</keyword>